<dbReference type="RefSeq" id="WP_094885728.1">
    <property type="nucleotide sequence ID" value="NZ_NPMS01000004.1"/>
</dbReference>
<feature type="domain" description="N-terminal" evidence="2">
    <location>
        <begin position="17"/>
        <end position="116"/>
    </location>
</feature>
<organism evidence="4 5">
    <name type="scientific">Virgibacillus indicus</name>
    <dbReference type="NCBI Taxonomy" id="2024554"/>
    <lineage>
        <taxon>Bacteria</taxon>
        <taxon>Bacillati</taxon>
        <taxon>Bacillota</taxon>
        <taxon>Bacilli</taxon>
        <taxon>Bacillales</taxon>
        <taxon>Bacillaceae</taxon>
        <taxon>Virgibacillus</taxon>
    </lineage>
</organism>
<evidence type="ECO:0000259" key="1">
    <source>
        <dbReference type="Pfam" id="PF06114"/>
    </source>
</evidence>
<dbReference type="EMBL" id="NPMS01000004">
    <property type="protein sequence ID" value="OZU88632.1"/>
    <property type="molecule type" value="Genomic_DNA"/>
</dbReference>
<dbReference type="InterPro" id="IPR010359">
    <property type="entry name" value="IrrE_HExxH"/>
</dbReference>
<dbReference type="GO" id="GO:0003697">
    <property type="term" value="F:single-stranded DNA binding"/>
    <property type="evidence" value="ECO:0007669"/>
    <property type="project" value="InterPro"/>
</dbReference>
<dbReference type="AlphaFoldDB" id="A0A265N9E5"/>
<evidence type="ECO:0000259" key="3">
    <source>
        <dbReference type="Pfam" id="PF18840"/>
    </source>
</evidence>
<evidence type="ECO:0008006" key="6">
    <source>
        <dbReference type="Google" id="ProtNLM"/>
    </source>
</evidence>
<evidence type="ECO:0000313" key="5">
    <source>
        <dbReference type="Proteomes" id="UP000216498"/>
    </source>
</evidence>
<feature type="domain" description="Large polyvalent protein associated" evidence="3">
    <location>
        <begin position="402"/>
        <end position="493"/>
    </location>
</feature>
<keyword evidence="5" id="KW-1185">Reference proteome</keyword>
<feature type="domain" description="IrrE N-terminal-like" evidence="1">
    <location>
        <begin position="206"/>
        <end position="259"/>
    </location>
</feature>
<name>A0A265N9E5_9BACI</name>
<evidence type="ECO:0000259" key="2">
    <source>
        <dbReference type="Pfam" id="PF08401"/>
    </source>
</evidence>
<dbReference type="Pfam" id="PF18840">
    <property type="entry name" value="LPD25"/>
    <property type="match status" value="1"/>
</dbReference>
<proteinExistence type="predicted"/>
<sequence>MKRKTFEQKREEVKLLTETMNQSIESYFETPEQMAEHLAFMMQFYQYSLRNTALIQNQFRGAQAVGSYKFWQEKGFQVQKEEKAIQILVPNKTQPKFKDENGKWKSIKKATEQEKELVKKGDLEEKKSELYFAKGSVFDVSQTDAKASDLPGIFPNKWMEGDIANYQDMLKAMKKVGNNLDVTIGEPLEELGAAKGVFYQGIGDKKNHIGLNPRNGELQNVKTLIHELAHAKLHGALEKHFSLSSEKKEFQAEMTAYAVASYFGIDTSDYSLGYIANWTQGKELTDKAKLLEEVREAAVEFIDIMEPELMKKQEKNMENGKDSFLQAIQDRKEPSELIEVSQEAMDYVIDNMEKEHTKGLYYLLDGDAVVGVDNSSNGAWEEEFDHIVKCKAWLKRYDLDVEKPQMFIEWSEAPELKSDLMMDFAKGNAMMEKLEEKYQDDNRYYKTRYHIVFPDTDNSEMKIVGIDRLDVGDGEFLNPHHQVRKESNLTEEQQMVLDDTVSSLLLESEKRDVKSKGGERKLQKIDMEMM</sequence>
<dbReference type="OrthoDB" id="9803716at2"/>
<protein>
    <recommendedName>
        <fullName evidence="6">ImmA/IrrE family metallo-endopeptidase</fullName>
    </recommendedName>
</protein>
<dbReference type="Pfam" id="PF06114">
    <property type="entry name" value="Peptidase_M78"/>
    <property type="match status" value="1"/>
</dbReference>
<accession>A0A265N9E5</accession>
<dbReference type="InterPro" id="IPR041045">
    <property type="entry name" value="LPD25"/>
</dbReference>
<dbReference type="Pfam" id="PF08401">
    <property type="entry name" value="ArdcN"/>
    <property type="match status" value="1"/>
</dbReference>
<dbReference type="InterPro" id="IPR013610">
    <property type="entry name" value="ArdC_N"/>
</dbReference>
<comment type="caution">
    <text evidence="4">The sequence shown here is derived from an EMBL/GenBank/DDBJ whole genome shotgun (WGS) entry which is preliminary data.</text>
</comment>
<gene>
    <name evidence="4" type="ORF">CIL03_10070</name>
</gene>
<reference evidence="4 5" key="1">
    <citation type="submission" date="2017-08" db="EMBL/GenBank/DDBJ databases">
        <title>Virgibacillus indicus sp. nov. and Virgibacillus profoundi sp. nov, two moderately halophilic bacteria isolated from marine sediment by using the Microfluidic Streak Plate.</title>
        <authorList>
            <person name="Xu B."/>
            <person name="Hu B."/>
            <person name="Wang J."/>
            <person name="Zhu Y."/>
            <person name="Huang L."/>
            <person name="Du W."/>
            <person name="Huang Y."/>
        </authorList>
    </citation>
    <scope>NUCLEOTIDE SEQUENCE [LARGE SCALE GENOMIC DNA]</scope>
    <source>
        <strain evidence="4 5">IO3-P2-C2</strain>
    </source>
</reference>
<evidence type="ECO:0000313" key="4">
    <source>
        <dbReference type="EMBL" id="OZU88632.1"/>
    </source>
</evidence>
<dbReference type="Proteomes" id="UP000216498">
    <property type="component" value="Unassembled WGS sequence"/>
</dbReference>